<gene>
    <name evidence="3" type="ORF">ANHYDRO_00855</name>
</gene>
<evidence type="ECO:0000256" key="2">
    <source>
        <dbReference type="SAM" id="Phobius"/>
    </source>
</evidence>
<feature type="region of interest" description="Disordered" evidence="1">
    <location>
        <begin position="23"/>
        <end position="59"/>
    </location>
</feature>
<dbReference type="AlphaFoldDB" id="B6W8M7"/>
<name>B6W8M7_9FIRM</name>
<evidence type="ECO:0000313" key="4">
    <source>
        <dbReference type="Proteomes" id="UP000005451"/>
    </source>
</evidence>
<feature type="transmembrane region" description="Helical" evidence="2">
    <location>
        <begin position="64"/>
        <end position="85"/>
    </location>
</feature>
<proteinExistence type="predicted"/>
<evidence type="ECO:0000256" key="1">
    <source>
        <dbReference type="SAM" id="MobiDB-lite"/>
    </source>
</evidence>
<accession>B6W8M7</accession>
<reference evidence="3 4" key="2">
    <citation type="submission" date="2008-10" db="EMBL/GenBank/DDBJ databases">
        <title>Draft genome sequence of Anaerococcus hydrogenalis (DSM 7454).</title>
        <authorList>
            <person name="Sudarsanam P."/>
            <person name="Ley R."/>
            <person name="Guruge J."/>
            <person name="Turnbaugh P.J."/>
            <person name="Mahowald M."/>
            <person name="Liep D."/>
            <person name="Gordon J."/>
        </authorList>
    </citation>
    <scope>NUCLEOTIDE SEQUENCE [LARGE SCALE GENOMIC DNA]</scope>
    <source>
        <strain evidence="3 4">DSM 7454</strain>
    </source>
</reference>
<dbReference type="STRING" id="561177.ANHYDRO_00855"/>
<keyword evidence="2" id="KW-1133">Transmembrane helix</keyword>
<reference evidence="3 4" key="1">
    <citation type="submission" date="2008-09" db="EMBL/GenBank/DDBJ databases">
        <authorList>
            <person name="Fulton L."/>
            <person name="Clifton S."/>
            <person name="Fulton B."/>
            <person name="Xu J."/>
            <person name="Minx P."/>
            <person name="Pepin K.H."/>
            <person name="Johnson M."/>
            <person name="Thiruvilangam P."/>
            <person name="Bhonagiri V."/>
            <person name="Nash W.E."/>
            <person name="Mardis E.R."/>
            <person name="Wilson R.K."/>
        </authorList>
    </citation>
    <scope>NUCLEOTIDE SEQUENCE [LARGE SCALE GENOMIC DNA]</scope>
    <source>
        <strain evidence="3 4">DSM 7454</strain>
    </source>
</reference>
<protein>
    <submittedName>
        <fullName evidence="3">Uncharacterized protein</fullName>
    </submittedName>
</protein>
<dbReference type="NCBIfam" id="TIGR01167">
    <property type="entry name" value="LPXTG_anchor"/>
    <property type="match status" value="1"/>
</dbReference>
<keyword evidence="2" id="KW-0472">Membrane</keyword>
<feature type="compositionally biased region" description="Polar residues" evidence="1">
    <location>
        <begin position="33"/>
        <end position="55"/>
    </location>
</feature>
<sequence length="91" mass="9902">MQTNSKWKSYYLIEQEDGSFKYGLSEKEDKNQSESSSQNKTGKLVSKANNSTQKPKSAVNVKTGVAGVGAVVGVLLLAIIGYFVTKKKNKV</sequence>
<evidence type="ECO:0000313" key="3">
    <source>
        <dbReference type="EMBL" id="EEB36203.1"/>
    </source>
</evidence>
<organism evidence="3 4">
    <name type="scientific">Anaerococcus hydrogenalis DSM 7454</name>
    <dbReference type="NCBI Taxonomy" id="561177"/>
    <lineage>
        <taxon>Bacteria</taxon>
        <taxon>Bacillati</taxon>
        <taxon>Bacillota</taxon>
        <taxon>Tissierellia</taxon>
        <taxon>Tissierellales</taxon>
        <taxon>Peptoniphilaceae</taxon>
        <taxon>Anaerococcus</taxon>
    </lineage>
</organism>
<comment type="caution">
    <text evidence="3">The sequence shown here is derived from an EMBL/GenBank/DDBJ whole genome shotgun (WGS) entry which is preliminary data.</text>
</comment>
<dbReference type="EMBL" id="ABXA01000020">
    <property type="protein sequence ID" value="EEB36203.1"/>
    <property type="molecule type" value="Genomic_DNA"/>
</dbReference>
<keyword evidence="2" id="KW-0812">Transmembrane</keyword>
<dbReference type="Proteomes" id="UP000005451">
    <property type="component" value="Unassembled WGS sequence"/>
</dbReference>